<dbReference type="PANTHER" id="PTHR31286">
    <property type="entry name" value="GLYCINE-RICH CELL WALL STRUCTURAL PROTEIN 1.8-LIKE"/>
    <property type="match status" value="1"/>
</dbReference>
<gene>
    <name evidence="3" type="ORF">GIB67_018319</name>
</gene>
<feature type="region of interest" description="Disordered" evidence="1">
    <location>
        <begin position="1"/>
        <end position="25"/>
    </location>
</feature>
<comment type="caution">
    <text evidence="3">The sequence shown here is derived from an EMBL/GenBank/DDBJ whole genome shotgun (WGS) entry which is preliminary data.</text>
</comment>
<dbReference type="Pfam" id="PF14111">
    <property type="entry name" value="DUF4283"/>
    <property type="match status" value="1"/>
</dbReference>
<reference evidence="3 4" key="1">
    <citation type="journal article" date="2020" name="IScience">
        <title>Genome Sequencing of the Endangered Kingdonia uniflora (Circaeasteraceae, Ranunculales) Reveals Potential Mechanisms of Evolutionary Specialization.</title>
        <authorList>
            <person name="Sun Y."/>
            <person name="Deng T."/>
            <person name="Zhang A."/>
            <person name="Moore M.J."/>
            <person name="Landis J.B."/>
            <person name="Lin N."/>
            <person name="Zhang H."/>
            <person name="Zhang X."/>
            <person name="Huang J."/>
            <person name="Zhang X."/>
            <person name="Sun H."/>
            <person name="Wang H."/>
        </authorList>
    </citation>
    <scope>NUCLEOTIDE SEQUENCE [LARGE SCALE GENOMIC DNA]</scope>
    <source>
        <strain evidence="3">TB1705</strain>
        <tissue evidence="3">Leaf</tissue>
    </source>
</reference>
<organism evidence="3 4">
    <name type="scientific">Kingdonia uniflora</name>
    <dbReference type="NCBI Taxonomy" id="39325"/>
    <lineage>
        <taxon>Eukaryota</taxon>
        <taxon>Viridiplantae</taxon>
        <taxon>Streptophyta</taxon>
        <taxon>Embryophyta</taxon>
        <taxon>Tracheophyta</taxon>
        <taxon>Spermatophyta</taxon>
        <taxon>Magnoliopsida</taxon>
        <taxon>Ranunculales</taxon>
        <taxon>Circaeasteraceae</taxon>
        <taxon>Kingdonia</taxon>
    </lineage>
</organism>
<evidence type="ECO:0000313" key="4">
    <source>
        <dbReference type="Proteomes" id="UP000541444"/>
    </source>
</evidence>
<keyword evidence="4" id="KW-1185">Reference proteome</keyword>
<feature type="domain" description="DUF4283" evidence="2">
    <location>
        <begin position="71"/>
        <end position="154"/>
    </location>
</feature>
<proteinExistence type="predicted"/>
<dbReference type="PANTHER" id="PTHR31286:SF180">
    <property type="entry name" value="OS10G0362600 PROTEIN"/>
    <property type="match status" value="1"/>
</dbReference>
<evidence type="ECO:0000256" key="1">
    <source>
        <dbReference type="SAM" id="MobiDB-lite"/>
    </source>
</evidence>
<dbReference type="EMBL" id="JACGCM010001448">
    <property type="protein sequence ID" value="KAF6154882.1"/>
    <property type="molecule type" value="Genomic_DNA"/>
</dbReference>
<accession>A0A7J7MJ83</accession>
<evidence type="ECO:0000313" key="3">
    <source>
        <dbReference type="EMBL" id="KAF6154882.1"/>
    </source>
</evidence>
<dbReference type="InterPro" id="IPR040256">
    <property type="entry name" value="At4g02000-like"/>
</dbReference>
<dbReference type="Proteomes" id="UP000541444">
    <property type="component" value="Unassembled WGS sequence"/>
</dbReference>
<name>A0A7J7MJ83_9MAGN</name>
<protein>
    <recommendedName>
        <fullName evidence="2">DUF4283 domain-containing protein</fullName>
    </recommendedName>
</protein>
<dbReference type="InterPro" id="IPR025558">
    <property type="entry name" value="DUF4283"/>
</dbReference>
<feature type="compositionally biased region" description="Polar residues" evidence="1">
    <location>
        <begin position="1"/>
        <end position="10"/>
    </location>
</feature>
<evidence type="ECO:0000259" key="2">
    <source>
        <dbReference type="Pfam" id="PF14111"/>
    </source>
</evidence>
<sequence>MNLRQSTTSNDQDKIASTETGKVPDNTRSWSSLLSVLSKVRGKIPLLYTSCIGSEDNPVIEVDEDDFEMKNNKFEEFLVGSYIGKKLAYIFVKETLTKLWALKGEFEMSTKGFSMYFFKFSNQEDREKALEAGSQHIASRLFILRPWRPFIEVEKLELSTIPIWVVLKNVLINMRNHGGFGRIASSVGIPLYMNKTTEEGTWTTFSRVCVEISTKYKYPEVITLG</sequence>
<dbReference type="OrthoDB" id="1939300at2759"/>
<dbReference type="AlphaFoldDB" id="A0A7J7MJ83"/>